<dbReference type="Gene3D" id="1.10.1220.10">
    <property type="entry name" value="Met repressor-like"/>
    <property type="match status" value="1"/>
</dbReference>
<dbReference type="RefSeq" id="WP_119314205.1">
    <property type="nucleotide sequence ID" value="NZ_QXDL01000028.1"/>
</dbReference>
<keyword evidence="5" id="KW-0238">DNA-binding</keyword>
<organism evidence="6 7">
    <name type="scientific">Calidithermus terrae</name>
    <dbReference type="NCBI Taxonomy" id="1408545"/>
    <lineage>
        <taxon>Bacteria</taxon>
        <taxon>Thermotogati</taxon>
        <taxon>Deinococcota</taxon>
        <taxon>Deinococci</taxon>
        <taxon>Thermales</taxon>
        <taxon>Thermaceae</taxon>
        <taxon>Calidithermus</taxon>
    </lineage>
</organism>
<comment type="subcellular location">
    <subcellularLocation>
        <location evidence="1">Cytoplasm</location>
    </subcellularLocation>
</comment>
<evidence type="ECO:0000256" key="5">
    <source>
        <dbReference type="ARBA" id="ARBA00023125"/>
    </source>
</evidence>
<accession>A0A399EU88</accession>
<keyword evidence="4" id="KW-0963">Cytoplasm</keyword>
<dbReference type="InterPro" id="IPR008876">
    <property type="entry name" value="TraY"/>
</dbReference>
<gene>
    <name evidence="6" type="ORF">Mterra_01027</name>
</gene>
<evidence type="ECO:0000256" key="2">
    <source>
        <dbReference type="ARBA" id="ARBA00007183"/>
    </source>
</evidence>
<evidence type="ECO:0000256" key="1">
    <source>
        <dbReference type="ARBA" id="ARBA00004496"/>
    </source>
</evidence>
<evidence type="ECO:0000256" key="4">
    <source>
        <dbReference type="ARBA" id="ARBA00022490"/>
    </source>
</evidence>
<reference evidence="6 7" key="1">
    <citation type="submission" date="2018-08" db="EMBL/GenBank/DDBJ databases">
        <title>Meiothermus terrae DSM 26712 genome sequencing project.</title>
        <authorList>
            <person name="Da Costa M.S."/>
            <person name="Albuquerque L."/>
            <person name="Raposo P."/>
            <person name="Froufe H.J.C."/>
            <person name="Barroso C.S."/>
            <person name="Egas C."/>
        </authorList>
    </citation>
    <scope>NUCLEOTIDE SEQUENCE [LARGE SCALE GENOMIC DNA]</scope>
    <source>
        <strain evidence="6 7">DSM 26712</strain>
    </source>
</reference>
<dbReference type="OrthoDB" id="9812023at2"/>
<evidence type="ECO:0000313" key="7">
    <source>
        <dbReference type="Proteomes" id="UP000265715"/>
    </source>
</evidence>
<keyword evidence="7" id="KW-1185">Reference proteome</keyword>
<evidence type="ECO:0000256" key="3">
    <source>
        <dbReference type="ARBA" id="ARBA00020541"/>
    </source>
</evidence>
<comment type="similarity">
    <text evidence="2">Belongs to the TraY family.</text>
</comment>
<dbReference type="Proteomes" id="UP000265715">
    <property type="component" value="Unassembled WGS sequence"/>
</dbReference>
<evidence type="ECO:0000313" key="6">
    <source>
        <dbReference type="EMBL" id="RIH88177.1"/>
    </source>
</evidence>
<name>A0A399EU88_9DEIN</name>
<dbReference type="GO" id="GO:0005737">
    <property type="term" value="C:cytoplasm"/>
    <property type="evidence" value="ECO:0007669"/>
    <property type="project" value="UniProtKB-SubCell"/>
</dbReference>
<dbReference type="InterPro" id="IPR010985">
    <property type="entry name" value="Ribbon_hlx_hlx"/>
</dbReference>
<protein>
    <recommendedName>
        <fullName evidence="3">Relaxosome protein TraY</fullName>
    </recommendedName>
</protein>
<dbReference type="EMBL" id="QXDL01000028">
    <property type="protein sequence ID" value="RIH88177.1"/>
    <property type="molecule type" value="Genomic_DNA"/>
</dbReference>
<proteinExistence type="inferred from homology"/>
<dbReference type="SUPFAM" id="SSF47598">
    <property type="entry name" value="Ribbon-helix-helix"/>
    <property type="match status" value="1"/>
</dbReference>
<dbReference type="CDD" id="cd22233">
    <property type="entry name" value="RHH_CopAso-like"/>
    <property type="match status" value="1"/>
</dbReference>
<comment type="caution">
    <text evidence="6">The sequence shown here is derived from an EMBL/GenBank/DDBJ whole genome shotgun (WGS) entry which is preliminary data.</text>
</comment>
<dbReference type="GO" id="GO:0006355">
    <property type="term" value="P:regulation of DNA-templated transcription"/>
    <property type="evidence" value="ECO:0007669"/>
    <property type="project" value="InterPro"/>
</dbReference>
<dbReference type="AlphaFoldDB" id="A0A399EU88"/>
<dbReference type="Pfam" id="PF05509">
    <property type="entry name" value="TraY"/>
    <property type="match status" value="1"/>
</dbReference>
<dbReference type="GO" id="GO:0003677">
    <property type="term" value="F:DNA binding"/>
    <property type="evidence" value="ECO:0007669"/>
    <property type="project" value="UniProtKB-KW"/>
</dbReference>
<sequence length="70" mass="8252">MLAVRLPKEIEERLEALARKTGRSKSYYVRQAILEHLDDLEDYYLAVERLEQNLPGIPLDELERRLGLQD</sequence>
<dbReference type="InterPro" id="IPR013321">
    <property type="entry name" value="Arc_rbn_hlx_hlx"/>
</dbReference>